<proteinExistence type="predicted"/>
<dbReference type="InterPro" id="IPR013783">
    <property type="entry name" value="Ig-like_fold"/>
</dbReference>
<dbReference type="AlphaFoldDB" id="A0A8C9LDL4"/>
<dbReference type="Proteomes" id="UP000694428">
    <property type="component" value="Unplaced"/>
</dbReference>
<keyword evidence="3" id="KW-0675">Receptor</keyword>
<evidence type="ECO:0000313" key="9">
    <source>
        <dbReference type="Proteomes" id="UP000694428"/>
    </source>
</evidence>
<dbReference type="SMART" id="SM00406">
    <property type="entry name" value="IGv"/>
    <property type="match status" value="1"/>
</dbReference>
<dbReference type="SUPFAM" id="SSF48726">
    <property type="entry name" value="Immunoglobulin"/>
    <property type="match status" value="1"/>
</dbReference>
<evidence type="ECO:0000256" key="4">
    <source>
        <dbReference type="ARBA" id="ARBA00023319"/>
    </source>
</evidence>
<feature type="domain" description="Ig-like" evidence="7">
    <location>
        <begin position="22"/>
        <end position="100"/>
    </location>
</feature>
<accession>A0A8C9LDL4</accession>
<dbReference type="Gene3D" id="2.60.40.10">
    <property type="entry name" value="Immunoglobulins"/>
    <property type="match status" value="1"/>
</dbReference>
<keyword evidence="9" id="KW-1185">Reference proteome</keyword>
<keyword evidence="5" id="KW-0391">Immunity</keyword>
<dbReference type="PANTHER" id="PTHR19367:SF18">
    <property type="entry name" value="T CELL RECEPTOR ALPHA VARIABLE 16"/>
    <property type="match status" value="1"/>
</dbReference>
<dbReference type="PROSITE" id="PS50835">
    <property type="entry name" value="IG_LIKE"/>
    <property type="match status" value="1"/>
</dbReference>
<dbReference type="InterPro" id="IPR013106">
    <property type="entry name" value="Ig_V-set"/>
</dbReference>
<evidence type="ECO:0000313" key="8">
    <source>
        <dbReference type="Ensembl" id="ENSPSTP00000019437.1"/>
    </source>
</evidence>
<dbReference type="GO" id="GO:0002250">
    <property type="term" value="P:adaptive immune response"/>
    <property type="evidence" value="ECO:0007669"/>
    <property type="project" value="UniProtKB-KW"/>
</dbReference>
<evidence type="ECO:0000256" key="1">
    <source>
        <dbReference type="ARBA" id="ARBA00022729"/>
    </source>
</evidence>
<evidence type="ECO:0000256" key="6">
    <source>
        <dbReference type="SAM" id="SignalP"/>
    </source>
</evidence>
<protein>
    <recommendedName>
        <fullName evidence="7">Ig-like domain-containing protein</fullName>
    </recommendedName>
</protein>
<evidence type="ECO:0000259" key="7">
    <source>
        <dbReference type="PROSITE" id="PS50835"/>
    </source>
</evidence>
<reference evidence="8" key="1">
    <citation type="submission" date="2025-08" db="UniProtKB">
        <authorList>
            <consortium name="Ensembl"/>
        </authorList>
    </citation>
    <scope>IDENTIFICATION</scope>
</reference>
<keyword evidence="5" id="KW-1279">T cell receptor</keyword>
<dbReference type="InterPro" id="IPR003599">
    <property type="entry name" value="Ig_sub"/>
</dbReference>
<keyword evidence="4" id="KW-0393">Immunoglobulin domain</keyword>
<evidence type="ECO:0000256" key="5">
    <source>
        <dbReference type="ARBA" id="ARBA00043266"/>
    </source>
</evidence>
<reference evidence="8" key="2">
    <citation type="submission" date="2025-09" db="UniProtKB">
        <authorList>
            <consortium name="Ensembl"/>
        </authorList>
    </citation>
    <scope>IDENTIFICATION</scope>
</reference>
<dbReference type="Ensembl" id="ENSPSTT00000020371.1">
    <property type="protein sequence ID" value="ENSPSTP00000019437.1"/>
    <property type="gene ID" value="ENSPSTG00000014051.1"/>
</dbReference>
<feature type="signal peptide" evidence="6">
    <location>
        <begin position="1"/>
        <end position="22"/>
    </location>
</feature>
<dbReference type="PANTHER" id="PTHR19367">
    <property type="entry name" value="T-CELL RECEPTOR ALPHA CHAIN V REGION"/>
    <property type="match status" value="1"/>
</dbReference>
<sequence length="133" mass="15157">EKEASCLANIVLPVLQMLATVGQHVVLPCRYTTEDSYRTLNFFWYCQHLGSSFKYVLEAFGSSGDNKFCDHQFSAMVYENKTAPLEIANVSFQDTAVYYCGLLRLVVVSKHLGDSVLLSCQRYGFTLINHHFW</sequence>
<dbReference type="Pfam" id="PF07686">
    <property type="entry name" value="V-set"/>
    <property type="match status" value="1"/>
</dbReference>
<dbReference type="InterPro" id="IPR051287">
    <property type="entry name" value="TCR_variable_region"/>
</dbReference>
<evidence type="ECO:0000256" key="3">
    <source>
        <dbReference type="ARBA" id="ARBA00023170"/>
    </source>
</evidence>
<dbReference type="InterPro" id="IPR036179">
    <property type="entry name" value="Ig-like_dom_sf"/>
</dbReference>
<organism evidence="8 9">
    <name type="scientific">Pavo cristatus</name>
    <name type="common">Indian peafowl</name>
    <name type="synonym">Blue peafowl</name>
    <dbReference type="NCBI Taxonomy" id="9049"/>
    <lineage>
        <taxon>Eukaryota</taxon>
        <taxon>Metazoa</taxon>
        <taxon>Chordata</taxon>
        <taxon>Craniata</taxon>
        <taxon>Vertebrata</taxon>
        <taxon>Euteleostomi</taxon>
        <taxon>Archelosauria</taxon>
        <taxon>Archosauria</taxon>
        <taxon>Dinosauria</taxon>
        <taxon>Saurischia</taxon>
        <taxon>Theropoda</taxon>
        <taxon>Coelurosauria</taxon>
        <taxon>Aves</taxon>
        <taxon>Neognathae</taxon>
        <taxon>Galloanserae</taxon>
        <taxon>Galliformes</taxon>
        <taxon>Phasianidae</taxon>
        <taxon>Phasianinae</taxon>
        <taxon>Pavo</taxon>
    </lineage>
</organism>
<feature type="chain" id="PRO_5034021521" description="Ig-like domain-containing protein" evidence="6">
    <location>
        <begin position="23"/>
        <end position="133"/>
    </location>
</feature>
<dbReference type="SMART" id="SM00409">
    <property type="entry name" value="IG"/>
    <property type="match status" value="1"/>
</dbReference>
<evidence type="ECO:0000256" key="2">
    <source>
        <dbReference type="ARBA" id="ARBA00023130"/>
    </source>
</evidence>
<name>A0A8C9LDL4_PAVCR</name>
<dbReference type="InterPro" id="IPR007110">
    <property type="entry name" value="Ig-like_dom"/>
</dbReference>
<dbReference type="GO" id="GO:0042101">
    <property type="term" value="C:T cell receptor complex"/>
    <property type="evidence" value="ECO:0007669"/>
    <property type="project" value="UniProtKB-KW"/>
</dbReference>
<keyword evidence="2" id="KW-1064">Adaptive immunity</keyword>
<keyword evidence="1 6" id="KW-0732">Signal</keyword>